<feature type="compositionally biased region" description="Basic and acidic residues" evidence="9">
    <location>
        <begin position="141"/>
        <end position="150"/>
    </location>
</feature>
<evidence type="ECO:0000256" key="10">
    <source>
        <dbReference type="SAM" id="Phobius"/>
    </source>
</evidence>
<dbReference type="GO" id="GO:0005524">
    <property type="term" value="F:ATP binding"/>
    <property type="evidence" value="ECO:0007669"/>
    <property type="project" value="UniProtKB-KW"/>
</dbReference>
<dbReference type="Pfam" id="PF00005">
    <property type="entry name" value="ABC_tran"/>
    <property type="match status" value="1"/>
</dbReference>
<dbReference type="Gene3D" id="3.40.50.300">
    <property type="entry name" value="P-loop containing nucleotide triphosphate hydrolases"/>
    <property type="match status" value="1"/>
</dbReference>
<keyword evidence="8 10" id="KW-0472">Membrane</keyword>
<keyword evidence="6" id="KW-0067">ATP-binding</keyword>
<dbReference type="GO" id="GO:0005743">
    <property type="term" value="C:mitochondrial inner membrane"/>
    <property type="evidence" value="ECO:0007669"/>
    <property type="project" value="TreeGrafter"/>
</dbReference>
<evidence type="ECO:0000256" key="3">
    <source>
        <dbReference type="ARBA" id="ARBA00022475"/>
    </source>
</evidence>
<feature type="transmembrane region" description="Helical" evidence="10">
    <location>
        <begin position="339"/>
        <end position="358"/>
    </location>
</feature>
<dbReference type="Pfam" id="PF00664">
    <property type="entry name" value="ABC_membrane"/>
    <property type="match status" value="1"/>
</dbReference>
<dbReference type="PANTHER" id="PTHR24221">
    <property type="entry name" value="ATP-BINDING CASSETTE SUB-FAMILY B"/>
    <property type="match status" value="1"/>
</dbReference>
<dbReference type="GO" id="GO:0005886">
    <property type="term" value="C:plasma membrane"/>
    <property type="evidence" value="ECO:0007669"/>
    <property type="project" value="UniProtKB-SubCell"/>
</dbReference>
<feature type="region of interest" description="Disordered" evidence="9">
    <location>
        <begin position="118"/>
        <end position="162"/>
    </location>
</feature>
<evidence type="ECO:0000256" key="5">
    <source>
        <dbReference type="ARBA" id="ARBA00022741"/>
    </source>
</evidence>
<proteinExistence type="predicted"/>
<dbReference type="GO" id="GO:0016887">
    <property type="term" value="F:ATP hydrolysis activity"/>
    <property type="evidence" value="ECO:0007669"/>
    <property type="project" value="InterPro"/>
</dbReference>
<comment type="subcellular location">
    <subcellularLocation>
        <location evidence="1">Cell membrane</location>
        <topology evidence="1">Multi-pass membrane protein</topology>
    </subcellularLocation>
</comment>
<keyword evidence="5" id="KW-0547">Nucleotide-binding</keyword>
<dbReference type="InterPro" id="IPR036640">
    <property type="entry name" value="ABC1_TM_sf"/>
</dbReference>
<dbReference type="SUPFAM" id="SSF52540">
    <property type="entry name" value="P-loop containing nucleoside triphosphate hydrolases"/>
    <property type="match status" value="1"/>
</dbReference>
<evidence type="ECO:0000256" key="6">
    <source>
        <dbReference type="ARBA" id="ARBA00022840"/>
    </source>
</evidence>
<keyword evidence="2" id="KW-0813">Transport</keyword>
<evidence type="ECO:0000256" key="9">
    <source>
        <dbReference type="SAM" id="MobiDB-lite"/>
    </source>
</evidence>
<feature type="transmembrane region" description="Helical" evidence="10">
    <location>
        <begin position="233"/>
        <end position="253"/>
    </location>
</feature>
<dbReference type="PROSITE" id="PS50929">
    <property type="entry name" value="ABC_TM1F"/>
    <property type="match status" value="1"/>
</dbReference>
<evidence type="ECO:0000256" key="7">
    <source>
        <dbReference type="ARBA" id="ARBA00022989"/>
    </source>
</evidence>
<dbReference type="PANTHER" id="PTHR24221:SF470">
    <property type="entry name" value="MITOCHONDRIAL ABC TRANSPORTER ATM"/>
    <property type="match status" value="1"/>
</dbReference>
<dbReference type="SUPFAM" id="SSF90123">
    <property type="entry name" value="ABC transporter transmembrane region"/>
    <property type="match status" value="1"/>
</dbReference>
<dbReference type="InterPro" id="IPR003593">
    <property type="entry name" value="AAA+_ATPase"/>
</dbReference>
<evidence type="ECO:0000313" key="13">
    <source>
        <dbReference type="EMBL" id="CAD9453547.1"/>
    </source>
</evidence>
<dbReference type="SMART" id="SM00382">
    <property type="entry name" value="AAA"/>
    <property type="match status" value="1"/>
</dbReference>
<dbReference type="InterPro" id="IPR017871">
    <property type="entry name" value="ABC_transporter-like_CS"/>
</dbReference>
<dbReference type="InterPro" id="IPR011527">
    <property type="entry name" value="ABC1_TM_dom"/>
</dbReference>
<dbReference type="AlphaFoldDB" id="A0A7S2GHH7"/>
<dbReference type="PROSITE" id="PS50893">
    <property type="entry name" value="ABC_TRANSPORTER_2"/>
    <property type="match status" value="1"/>
</dbReference>
<dbReference type="InterPro" id="IPR027417">
    <property type="entry name" value="P-loop_NTPase"/>
</dbReference>
<feature type="transmembrane region" description="Helical" evidence="10">
    <location>
        <begin position="310"/>
        <end position="333"/>
    </location>
</feature>
<feature type="domain" description="ABC transporter" evidence="11">
    <location>
        <begin position="560"/>
        <end position="795"/>
    </location>
</feature>
<feature type="domain" description="ABC transmembrane type-1" evidence="12">
    <location>
        <begin position="194"/>
        <end position="483"/>
    </location>
</feature>
<keyword evidence="4 10" id="KW-0812">Transmembrane</keyword>
<protein>
    <recommendedName>
        <fullName evidence="14">ATP-dependent transporter ycf16</fullName>
    </recommendedName>
</protein>
<dbReference type="PROSITE" id="PS00211">
    <property type="entry name" value="ABC_TRANSPORTER_1"/>
    <property type="match status" value="1"/>
</dbReference>
<dbReference type="EMBL" id="HBGS01042858">
    <property type="protein sequence ID" value="CAD9453547.1"/>
    <property type="molecule type" value="Transcribed_RNA"/>
</dbReference>
<reference evidence="13" key="1">
    <citation type="submission" date="2021-01" db="EMBL/GenBank/DDBJ databases">
        <authorList>
            <person name="Corre E."/>
            <person name="Pelletier E."/>
            <person name="Niang G."/>
            <person name="Scheremetjew M."/>
            <person name="Finn R."/>
            <person name="Kale V."/>
            <person name="Holt S."/>
            <person name="Cochrane G."/>
            <person name="Meng A."/>
            <person name="Brown T."/>
            <person name="Cohen L."/>
        </authorList>
    </citation>
    <scope>NUCLEOTIDE SEQUENCE</scope>
    <source>
        <strain evidence="13">CCMP1381</strain>
    </source>
</reference>
<name>A0A7S2GHH7_9STRA</name>
<evidence type="ECO:0000259" key="12">
    <source>
        <dbReference type="PROSITE" id="PS50929"/>
    </source>
</evidence>
<evidence type="ECO:0000256" key="4">
    <source>
        <dbReference type="ARBA" id="ARBA00022692"/>
    </source>
</evidence>
<dbReference type="Gene3D" id="1.20.1560.10">
    <property type="entry name" value="ABC transporter type 1, transmembrane domain"/>
    <property type="match status" value="1"/>
</dbReference>
<dbReference type="CDD" id="cd18582">
    <property type="entry name" value="ABC_6TM_ATM1_ABCB7"/>
    <property type="match status" value="1"/>
</dbReference>
<dbReference type="GO" id="GO:0140359">
    <property type="term" value="F:ABC-type transporter activity"/>
    <property type="evidence" value="ECO:0007669"/>
    <property type="project" value="InterPro"/>
</dbReference>
<feature type="transmembrane region" description="Helical" evidence="10">
    <location>
        <begin position="190"/>
        <end position="213"/>
    </location>
</feature>
<evidence type="ECO:0000259" key="11">
    <source>
        <dbReference type="PROSITE" id="PS50893"/>
    </source>
</evidence>
<evidence type="ECO:0000256" key="8">
    <source>
        <dbReference type="ARBA" id="ARBA00023136"/>
    </source>
</evidence>
<sequence length="822" mass="90235">MSRKTIKATRSAPYCFVLLLTFSNCGSFVLNNRNDLSPGISPLRVGSRAAPSMGIRKTALHWTLRRMNIPSWKIPESSRVLRVRDRVASLCWRLKPSRTSFQRLIKGRSLLNENAQIATNGPELGRSPEKSSGESQLLKSGNKEEKEKEVSALSETGKTEEDKKKGGFDFEIVRWALSYLWPRDDLQSKALLMLSLLSLFLGKLLAVQVPFLLQGAVDNINIADISTLTLDGPKSTLVLLICYGLARVIVATLNEIKTVAFTRVSQKSLRTFARGIFTHLHALDSTFHLGNPSGLLSVAYVRGVRGFQTILFQIVFAVVPTLIELVLTASVLTKKFGPMYSLVTLATFFGFVTFTSVITDWRMSIRRKLVGVDNERTAFFVDSMANAEAVKLFGNEDHEERLFDEYLAEIQQKNIENTYSIGVLNVGQSAIFSIGLTTLMLSTASAVTKGTMTVGNIVAVNALLIQLQIPFNFIGYTYQEVRQGFVDMGLVLEFLKTEPRVSDSPAVKAKETQTTAAAATQLNGARDPRAEGAAPAHRLPAEGGGVLAEEGTTTTLLGEVIFENVSFSYPNSTGTQINGVTINVAPGETIALVGASGSGKSTCLRLLTRLFDVDSGRILIDQENIQDMRLSDLRERVGVVSQDTALFDKSVGYNIRYGRLDASDEEVEAAARAAQVHHAVMRQKEGYDTRVGERGAILSGGERQRVAIARTILRAPRVMLCDEVTSAVDVATEVGIMQALKEANRNRTCVMVAHRLRTIMHADRIYVMANGKVVEEGRHEDLVLEADGHYRRLWDMQDGQALDEPKIAAIESKLPVSSTALA</sequence>
<organism evidence="13">
    <name type="scientific">Octactis speculum</name>
    <dbReference type="NCBI Taxonomy" id="3111310"/>
    <lineage>
        <taxon>Eukaryota</taxon>
        <taxon>Sar</taxon>
        <taxon>Stramenopiles</taxon>
        <taxon>Ochrophyta</taxon>
        <taxon>Dictyochophyceae</taxon>
        <taxon>Dictyochales</taxon>
        <taxon>Dictyochaceae</taxon>
        <taxon>Octactis</taxon>
    </lineage>
</organism>
<accession>A0A7S2GHH7</accession>
<feature type="region of interest" description="Disordered" evidence="9">
    <location>
        <begin position="522"/>
        <end position="544"/>
    </location>
</feature>
<dbReference type="FunFam" id="3.40.50.300:FF:000221">
    <property type="entry name" value="Multidrug ABC transporter ATP-binding protein"/>
    <property type="match status" value="1"/>
</dbReference>
<dbReference type="InterPro" id="IPR039421">
    <property type="entry name" value="Type_1_exporter"/>
</dbReference>
<keyword evidence="7 10" id="KW-1133">Transmembrane helix</keyword>
<evidence type="ECO:0008006" key="14">
    <source>
        <dbReference type="Google" id="ProtNLM"/>
    </source>
</evidence>
<evidence type="ECO:0000256" key="1">
    <source>
        <dbReference type="ARBA" id="ARBA00004651"/>
    </source>
</evidence>
<evidence type="ECO:0000256" key="2">
    <source>
        <dbReference type="ARBA" id="ARBA00022448"/>
    </source>
</evidence>
<gene>
    <name evidence="13" type="ORF">DSPE1174_LOCUS22100</name>
</gene>
<keyword evidence="3" id="KW-1003">Cell membrane</keyword>
<dbReference type="InterPro" id="IPR003439">
    <property type="entry name" value="ABC_transporter-like_ATP-bd"/>
</dbReference>
<dbReference type="GO" id="GO:0006879">
    <property type="term" value="P:intracellular iron ion homeostasis"/>
    <property type="evidence" value="ECO:0007669"/>
    <property type="project" value="TreeGrafter"/>
</dbReference>